<sequence>MTNSATITHRGLHPKEAATLHEELKSTPNILGFTIRELLRLRDVQVAEVEGAFAGAALTMDLPFGWTEIAAVYVLPDYRGSGLGASLLRAAWDRAVSRERHLYMLSRNAQIVEWMRGQGMTIGCPMFAPFAVQIWMPIYMTSWHRHKEAWRKSKEISKCPRMVQGIKKHT</sequence>
<dbReference type="RefSeq" id="WP_119320670.1">
    <property type="nucleotide sequence ID" value="NZ_AP025739.1"/>
</dbReference>
<reference evidence="1 2" key="1">
    <citation type="journal article" date="2019" name="Int. J. Syst. Evol. Microbiol.">
        <title>Capsulimonas corticalis gen. nov., sp. nov., an aerobic capsulated bacterium, of a novel bacterial order, Capsulimonadales ord. nov., of the class Armatimonadia of the phylum Armatimonadetes.</title>
        <authorList>
            <person name="Li J."/>
            <person name="Kudo C."/>
            <person name="Tonouchi A."/>
        </authorList>
    </citation>
    <scope>NUCLEOTIDE SEQUENCE [LARGE SCALE GENOMIC DNA]</scope>
    <source>
        <strain evidence="1 2">AX-7</strain>
    </source>
</reference>
<evidence type="ECO:0000313" key="2">
    <source>
        <dbReference type="Proteomes" id="UP000287394"/>
    </source>
</evidence>
<proteinExistence type="predicted"/>
<name>A0A402CTI1_9BACT</name>
<organism evidence="1 2">
    <name type="scientific">Capsulimonas corticalis</name>
    <dbReference type="NCBI Taxonomy" id="2219043"/>
    <lineage>
        <taxon>Bacteria</taxon>
        <taxon>Bacillati</taxon>
        <taxon>Armatimonadota</taxon>
        <taxon>Armatimonadia</taxon>
        <taxon>Capsulimonadales</taxon>
        <taxon>Capsulimonadaceae</taxon>
        <taxon>Capsulimonas</taxon>
    </lineage>
</organism>
<dbReference type="KEGG" id="ccot:CCAX7_27840"/>
<protein>
    <submittedName>
        <fullName evidence="1">Uncharacterized protein</fullName>
    </submittedName>
</protein>
<dbReference type="OrthoDB" id="495223at2"/>
<dbReference type="SUPFAM" id="SSF55729">
    <property type="entry name" value="Acyl-CoA N-acyltransferases (Nat)"/>
    <property type="match status" value="1"/>
</dbReference>
<dbReference type="AlphaFoldDB" id="A0A402CTI1"/>
<dbReference type="Proteomes" id="UP000287394">
    <property type="component" value="Chromosome"/>
</dbReference>
<dbReference type="InterPro" id="IPR000182">
    <property type="entry name" value="GNAT_dom"/>
</dbReference>
<dbReference type="CDD" id="cd04301">
    <property type="entry name" value="NAT_SF"/>
    <property type="match status" value="1"/>
</dbReference>
<dbReference type="Pfam" id="PF00583">
    <property type="entry name" value="Acetyltransf_1"/>
    <property type="match status" value="1"/>
</dbReference>
<dbReference type="Gene3D" id="3.40.630.30">
    <property type="match status" value="1"/>
</dbReference>
<gene>
    <name evidence="1" type="ORF">CCAX7_27840</name>
</gene>
<dbReference type="PROSITE" id="PS51186">
    <property type="entry name" value="GNAT"/>
    <property type="match status" value="1"/>
</dbReference>
<accession>A0A402CTI1</accession>
<dbReference type="InterPro" id="IPR016181">
    <property type="entry name" value="Acyl_CoA_acyltransferase"/>
</dbReference>
<keyword evidence="2" id="KW-1185">Reference proteome</keyword>
<evidence type="ECO:0000313" key="1">
    <source>
        <dbReference type="EMBL" id="BDI30733.1"/>
    </source>
</evidence>
<dbReference type="GO" id="GO:0016747">
    <property type="term" value="F:acyltransferase activity, transferring groups other than amino-acyl groups"/>
    <property type="evidence" value="ECO:0007669"/>
    <property type="project" value="InterPro"/>
</dbReference>
<dbReference type="EMBL" id="AP025739">
    <property type="protein sequence ID" value="BDI30733.1"/>
    <property type="molecule type" value="Genomic_DNA"/>
</dbReference>